<dbReference type="GO" id="GO:0009083">
    <property type="term" value="P:branched-chain amino acid catabolic process"/>
    <property type="evidence" value="ECO:0007669"/>
    <property type="project" value="TreeGrafter"/>
</dbReference>
<dbReference type="PANTHER" id="PTHR43380">
    <property type="entry name" value="2-OXOISOVALERATE DEHYDROGENASE SUBUNIT ALPHA, MITOCHONDRIAL"/>
    <property type="match status" value="1"/>
</dbReference>
<evidence type="ECO:0000259" key="3">
    <source>
        <dbReference type="Pfam" id="PF00676"/>
    </source>
</evidence>
<dbReference type="Pfam" id="PF00676">
    <property type="entry name" value="E1_dh"/>
    <property type="match status" value="1"/>
</dbReference>
<accession>T1CW45</accession>
<dbReference type="InterPro" id="IPR029061">
    <property type="entry name" value="THDP-binding"/>
</dbReference>
<evidence type="ECO:0000256" key="1">
    <source>
        <dbReference type="ARBA" id="ARBA00023002"/>
    </source>
</evidence>
<reference evidence="4" key="1">
    <citation type="submission" date="2013-08" db="EMBL/GenBank/DDBJ databases">
        <authorList>
            <person name="Mendez C."/>
            <person name="Richter M."/>
            <person name="Ferrer M."/>
            <person name="Sanchez J."/>
        </authorList>
    </citation>
    <scope>NUCLEOTIDE SEQUENCE</scope>
</reference>
<comment type="caution">
    <text evidence="4">The sequence shown here is derived from an EMBL/GenBank/DDBJ whole genome shotgun (WGS) entry which is preliminary data.</text>
</comment>
<dbReference type="SUPFAM" id="SSF52518">
    <property type="entry name" value="Thiamin diphosphate-binding fold (THDP-binding)"/>
    <property type="match status" value="1"/>
</dbReference>
<evidence type="ECO:0000256" key="2">
    <source>
        <dbReference type="SAM" id="MobiDB-lite"/>
    </source>
</evidence>
<dbReference type="EMBL" id="AUZY01001987">
    <property type="protein sequence ID" value="EQD73379.1"/>
    <property type="molecule type" value="Genomic_DNA"/>
</dbReference>
<gene>
    <name evidence="4" type="ORF">B1B_03247</name>
</gene>
<dbReference type="Gene3D" id="3.40.50.970">
    <property type="match status" value="1"/>
</dbReference>
<dbReference type="CDD" id="cd02000">
    <property type="entry name" value="TPP_E1_PDC_ADC_BCADC"/>
    <property type="match status" value="1"/>
</dbReference>
<feature type="non-terminal residue" evidence="4">
    <location>
        <position position="1"/>
    </location>
</feature>
<feature type="domain" description="Dehydrogenase E1 component" evidence="3">
    <location>
        <begin position="32"/>
        <end position="330"/>
    </location>
</feature>
<dbReference type="InterPro" id="IPR050771">
    <property type="entry name" value="Alpha-ketoacid_DH_E1_comp"/>
</dbReference>
<protein>
    <submittedName>
        <fullName evidence="4">3-methyl-2-oxobutanoate dehydrogenase (2-methylpropanoyl-transferring)</fullName>
    </submittedName>
</protein>
<feature type="region of interest" description="Disordered" evidence="2">
    <location>
        <begin position="315"/>
        <end position="350"/>
    </location>
</feature>
<dbReference type="InterPro" id="IPR001017">
    <property type="entry name" value="DH_E1"/>
</dbReference>
<sequence>NAGAGVVPLPYDARTAQSLLGPGARAIALSAYRWMTLGRALDARMQGLQRQGRVGFYGAATGHEAINVALGLATSPADWIVPGLREQLAALVRGHPLATYAQHLFATDRDPARGRQMPCHPSARDVHYVSMSSVIGTQITHAVGIAAGLRARNDPGVALGFFGDGATSANDFHAGLNFAAVYHLPVVFGCANNQWAISVPVERQTRSATLAAKGAAYGIPGERIDGTDFFRSYATLRDAIARARSGNGPTLIEFQVYRMTPHSSSDDPTRYQPRDWGARAAVHDPVSRLEHWLRKNGQLEPELDGQIRAEAERQVREAVAEAEAAPPPRPESLTEDVFVDSLPFVPERGE</sequence>
<dbReference type="AlphaFoldDB" id="T1CW45"/>
<name>T1CW45_9ZZZZ</name>
<dbReference type="PANTHER" id="PTHR43380:SF1">
    <property type="entry name" value="2-OXOISOVALERATE DEHYDROGENASE SUBUNIT ALPHA, MITOCHONDRIAL"/>
    <property type="match status" value="1"/>
</dbReference>
<keyword evidence="1" id="KW-0560">Oxidoreductase</keyword>
<reference evidence="4" key="2">
    <citation type="journal article" date="2014" name="ISME J.">
        <title>Microbial stratification in low pH oxic and suboxic macroscopic growths along an acid mine drainage.</title>
        <authorList>
            <person name="Mendez-Garcia C."/>
            <person name="Mesa V."/>
            <person name="Sprenger R.R."/>
            <person name="Richter M."/>
            <person name="Diez M.S."/>
            <person name="Solano J."/>
            <person name="Bargiela R."/>
            <person name="Golyshina O.V."/>
            <person name="Manteca A."/>
            <person name="Ramos J.L."/>
            <person name="Gallego J.R."/>
            <person name="Llorente I."/>
            <person name="Martins Dos Santos V.A."/>
            <person name="Jensen O.N."/>
            <person name="Pelaez A.I."/>
            <person name="Sanchez J."/>
            <person name="Ferrer M."/>
        </authorList>
    </citation>
    <scope>NUCLEOTIDE SEQUENCE</scope>
</reference>
<dbReference type="GO" id="GO:0016624">
    <property type="term" value="F:oxidoreductase activity, acting on the aldehyde or oxo group of donors, disulfide as acceptor"/>
    <property type="evidence" value="ECO:0007669"/>
    <property type="project" value="InterPro"/>
</dbReference>
<organism evidence="4">
    <name type="scientific">mine drainage metagenome</name>
    <dbReference type="NCBI Taxonomy" id="410659"/>
    <lineage>
        <taxon>unclassified sequences</taxon>
        <taxon>metagenomes</taxon>
        <taxon>ecological metagenomes</taxon>
    </lineage>
</organism>
<proteinExistence type="predicted"/>
<evidence type="ECO:0000313" key="4">
    <source>
        <dbReference type="EMBL" id="EQD73379.1"/>
    </source>
</evidence>